<protein>
    <submittedName>
        <fullName evidence="2">ZIP family metal transporter</fullName>
    </submittedName>
</protein>
<dbReference type="EMBL" id="QMDW01000024">
    <property type="protein sequence ID" value="RJX48221.1"/>
    <property type="molecule type" value="Genomic_DNA"/>
</dbReference>
<sequence length="257" mass="26015">MLAYSVGVTWKLLAISWVAFAAVAIGAPLGARTAQTAQPVETVWGYGLASGAMVTSAALFLIPQALGQHGRFGSLGIAAGFLAGYVGHALGHRLTYLNVPIEQTAAELTVHALAAGAIIGAIYTAMPSLTSILGVALVSHKAPAGYAVACRLADRNRSVVALLLPAAAVGLVALPVGMTGLSPSPILRGFLFGFGAGVFLHVAVDLLPECTAGSDTCPIDVAGDSDAHRFQDRLRTHAAVSSLGGAAAVVATWLVVV</sequence>
<keyword evidence="1" id="KW-0812">Transmembrane</keyword>
<dbReference type="OrthoDB" id="214667at2157"/>
<feature type="transmembrane region" description="Helical" evidence="1">
    <location>
        <begin position="186"/>
        <end position="204"/>
    </location>
</feature>
<reference evidence="2 3" key="1">
    <citation type="submission" date="2018-06" db="EMBL/GenBank/DDBJ databases">
        <title>Halonotius sp. F13-13 a new haloarchaeeon isolated from a solar saltern from Isla Cristina, Huelva, Spain.</title>
        <authorList>
            <person name="Duran-Viseras A."/>
            <person name="Sanchez-Porro C."/>
            <person name="Ventosa A."/>
        </authorList>
    </citation>
    <scope>NUCLEOTIDE SEQUENCE [LARGE SCALE GENOMIC DNA]</scope>
    <source>
        <strain evidence="2 3">CECT 7525</strain>
    </source>
</reference>
<evidence type="ECO:0000313" key="3">
    <source>
        <dbReference type="Proteomes" id="UP000281564"/>
    </source>
</evidence>
<dbReference type="AlphaFoldDB" id="A0A3A6PWZ9"/>
<feature type="transmembrane region" description="Helical" evidence="1">
    <location>
        <begin position="111"/>
        <end position="138"/>
    </location>
</feature>
<organism evidence="2 3">
    <name type="scientific">Halonotius pteroides</name>
    <dbReference type="NCBI Taxonomy" id="268735"/>
    <lineage>
        <taxon>Archaea</taxon>
        <taxon>Methanobacteriati</taxon>
        <taxon>Methanobacteriota</taxon>
        <taxon>Stenosarchaea group</taxon>
        <taxon>Halobacteria</taxon>
        <taxon>Halobacteriales</taxon>
        <taxon>Haloferacaceae</taxon>
        <taxon>Halonotius</taxon>
    </lineage>
</organism>
<gene>
    <name evidence="2" type="ORF">DP106_12775</name>
</gene>
<comment type="caution">
    <text evidence="2">The sequence shown here is derived from an EMBL/GenBank/DDBJ whole genome shotgun (WGS) entry which is preliminary data.</text>
</comment>
<proteinExistence type="predicted"/>
<accession>A0A3A6PWZ9</accession>
<keyword evidence="1" id="KW-1133">Transmembrane helix</keyword>
<evidence type="ECO:0000256" key="1">
    <source>
        <dbReference type="SAM" id="Phobius"/>
    </source>
</evidence>
<evidence type="ECO:0000313" key="2">
    <source>
        <dbReference type="EMBL" id="RJX48221.1"/>
    </source>
</evidence>
<feature type="transmembrane region" description="Helical" evidence="1">
    <location>
        <begin position="43"/>
        <end position="62"/>
    </location>
</feature>
<dbReference type="Proteomes" id="UP000281564">
    <property type="component" value="Unassembled WGS sequence"/>
</dbReference>
<name>A0A3A6PWZ9_9EURY</name>
<feature type="transmembrane region" description="Helical" evidence="1">
    <location>
        <begin position="12"/>
        <end position="31"/>
    </location>
</feature>
<feature type="transmembrane region" description="Helical" evidence="1">
    <location>
        <begin position="159"/>
        <end position="180"/>
    </location>
</feature>
<keyword evidence="3" id="KW-1185">Reference proteome</keyword>
<feature type="transmembrane region" description="Helical" evidence="1">
    <location>
        <begin position="238"/>
        <end position="256"/>
    </location>
</feature>
<keyword evidence="1" id="KW-0472">Membrane</keyword>
<feature type="transmembrane region" description="Helical" evidence="1">
    <location>
        <begin position="74"/>
        <end position="91"/>
    </location>
</feature>